<comment type="caution">
    <text evidence="2">The sequence shown here is derived from an EMBL/GenBank/DDBJ whole genome shotgun (WGS) entry which is preliminary data.</text>
</comment>
<proteinExistence type="predicted"/>
<gene>
    <name evidence="2" type="ORF">M9458_051359</name>
</gene>
<dbReference type="Gene3D" id="2.60.40.10">
    <property type="entry name" value="Immunoglobulins"/>
    <property type="match status" value="1"/>
</dbReference>
<dbReference type="InterPro" id="IPR036179">
    <property type="entry name" value="Ig-like_dom_sf"/>
</dbReference>
<organism evidence="2 3">
    <name type="scientific">Cirrhinus mrigala</name>
    <name type="common">Mrigala</name>
    <dbReference type="NCBI Taxonomy" id="683832"/>
    <lineage>
        <taxon>Eukaryota</taxon>
        <taxon>Metazoa</taxon>
        <taxon>Chordata</taxon>
        <taxon>Craniata</taxon>
        <taxon>Vertebrata</taxon>
        <taxon>Euteleostomi</taxon>
        <taxon>Actinopterygii</taxon>
        <taxon>Neopterygii</taxon>
        <taxon>Teleostei</taxon>
        <taxon>Ostariophysi</taxon>
        <taxon>Cypriniformes</taxon>
        <taxon>Cyprinidae</taxon>
        <taxon>Labeoninae</taxon>
        <taxon>Labeonini</taxon>
        <taxon>Cirrhinus</taxon>
    </lineage>
</organism>
<name>A0ABD0MXL6_CIRMR</name>
<dbReference type="Proteomes" id="UP001529510">
    <property type="component" value="Unassembled WGS sequence"/>
</dbReference>
<dbReference type="PROSITE" id="PS50835">
    <property type="entry name" value="IG_LIKE"/>
    <property type="match status" value="1"/>
</dbReference>
<protein>
    <recommendedName>
        <fullName evidence="1">Ig-like domain-containing protein</fullName>
    </recommendedName>
</protein>
<feature type="non-terminal residue" evidence="2">
    <location>
        <position position="1"/>
    </location>
</feature>
<evidence type="ECO:0000259" key="1">
    <source>
        <dbReference type="PROSITE" id="PS50835"/>
    </source>
</evidence>
<dbReference type="AlphaFoldDB" id="A0ABD0MXL6"/>
<dbReference type="EMBL" id="JAMKFB020000119">
    <property type="protein sequence ID" value="KAL0153321.1"/>
    <property type="molecule type" value="Genomic_DNA"/>
</dbReference>
<sequence length="67" mass="7511">CDIYGEGVTSWSYRWYKEGPTRVFSDRQEHTFSSVTESDAGKYSCRGSETGGSRWSQMSDAVTLTVS</sequence>
<dbReference type="SUPFAM" id="SSF48726">
    <property type="entry name" value="Immunoglobulin"/>
    <property type="match status" value="1"/>
</dbReference>
<evidence type="ECO:0000313" key="2">
    <source>
        <dbReference type="EMBL" id="KAL0153321.1"/>
    </source>
</evidence>
<dbReference type="InterPro" id="IPR007110">
    <property type="entry name" value="Ig-like_dom"/>
</dbReference>
<dbReference type="InterPro" id="IPR013783">
    <property type="entry name" value="Ig-like_fold"/>
</dbReference>
<feature type="domain" description="Ig-like" evidence="1">
    <location>
        <begin position="1"/>
        <end position="63"/>
    </location>
</feature>
<reference evidence="2 3" key="1">
    <citation type="submission" date="2024-05" db="EMBL/GenBank/DDBJ databases">
        <title>Genome sequencing and assembly of Indian major carp, Cirrhinus mrigala (Hamilton, 1822).</title>
        <authorList>
            <person name="Mohindra V."/>
            <person name="Chowdhury L.M."/>
            <person name="Lal K."/>
            <person name="Jena J.K."/>
        </authorList>
    </citation>
    <scope>NUCLEOTIDE SEQUENCE [LARGE SCALE GENOMIC DNA]</scope>
    <source>
        <strain evidence="2">CM1030</strain>
        <tissue evidence="2">Blood</tissue>
    </source>
</reference>
<evidence type="ECO:0000313" key="3">
    <source>
        <dbReference type="Proteomes" id="UP001529510"/>
    </source>
</evidence>
<keyword evidence="3" id="KW-1185">Reference proteome</keyword>
<dbReference type="Pfam" id="PF13895">
    <property type="entry name" value="Ig_2"/>
    <property type="match status" value="1"/>
</dbReference>
<feature type="non-terminal residue" evidence="2">
    <location>
        <position position="67"/>
    </location>
</feature>
<accession>A0ABD0MXL6</accession>